<dbReference type="SUPFAM" id="SSF89372">
    <property type="entry name" value="Fucose-specific lectin"/>
    <property type="match status" value="1"/>
</dbReference>
<feature type="signal peptide" evidence="1">
    <location>
        <begin position="1"/>
        <end position="22"/>
    </location>
</feature>
<evidence type="ECO:0000259" key="2">
    <source>
        <dbReference type="Pfam" id="PF13472"/>
    </source>
</evidence>
<dbReference type="EMBL" id="BAAANT010000075">
    <property type="protein sequence ID" value="GAA1500750.1"/>
    <property type="molecule type" value="Genomic_DNA"/>
</dbReference>
<comment type="caution">
    <text evidence="3">The sequence shown here is derived from an EMBL/GenBank/DDBJ whole genome shotgun (WGS) entry which is preliminary data.</text>
</comment>
<name>A0ABP4KDZ8_9ACTN</name>
<dbReference type="Gene3D" id="3.40.50.1110">
    <property type="entry name" value="SGNH hydrolase"/>
    <property type="match status" value="1"/>
</dbReference>
<proteinExistence type="predicted"/>
<protein>
    <recommendedName>
        <fullName evidence="2">SGNH hydrolase-type esterase domain-containing protein</fullName>
    </recommendedName>
</protein>
<dbReference type="PANTHER" id="PTHR30383:SF5">
    <property type="entry name" value="SGNH HYDROLASE-TYPE ESTERASE DOMAIN-CONTAINING PROTEIN"/>
    <property type="match status" value="1"/>
</dbReference>
<dbReference type="Gene3D" id="2.120.10.70">
    <property type="entry name" value="Fucose-specific lectin"/>
    <property type="match status" value="1"/>
</dbReference>
<organism evidence="3 4">
    <name type="scientific">Kitasatospora kazusensis</name>
    <dbReference type="NCBI Taxonomy" id="407974"/>
    <lineage>
        <taxon>Bacteria</taxon>
        <taxon>Bacillati</taxon>
        <taxon>Actinomycetota</taxon>
        <taxon>Actinomycetes</taxon>
        <taxon>Kitasatosporales</taxon>
        <taxon>Streptomycetaceae</taxon>
        <taxon>Kitasatospora</taxon>
    </lineage>
</organism>
<keyword evidence="1" id="KW-0732">Signal</keyword>
<dbReference type="SUPFAM" id="SSF52266">
    <property type="entry name" value="SGNH hydrolase"/>
    <property type="match status" value="1"/>
</dbReference>
<keyword evidence="4" id="KW-1185">Reference proteome</keyword>
<gene>
    <name evidence="3" type="ORF">GCM10009760_62700</name>
</gene>
<dbReference type="Proteomes" id="UP001422759">
    <property type="component" value="Unassembled WGS sequence"/>
</dbReference>
<accession>A0ABP4KDZ8</accession>
<dbReference type="InterPro" id="IPR051532">
    <property type="entry name" value="Ester_Hydrolysis_Enzymes"/>
</dbReference>
<evidence type="ECO:0000256" key="1">
    <source>
        <dbReference type="SAM" id="SignalP"/>
    </source>
</evidence>
<dbReference type="Pfam" id="PF13472">
    <property type="entry name" value="Lipase_GDSL_2"/>
    <property type="match status" value="1"/>
</dbReference>
<evidence type="ECO:0000313" key="3">
    <source>
        <dbReference type="EMBL" id="GAA1500750.1"/>
    </source>
</evidence>
<dbReference type="PANTHER" id="PTHR30383">
    <property type="entry name" value="THIOESTERASE 1/PROTEASE 1/LYSOPHOSPHOLIPASE L1"/>
    <property type="match status" value="1"/>
</dbReference>
<dbReference type="RefSeq" id="WP_344469655.1">
    <property type="nucleotide sequence ID" value="NZ_BAAANT010000075.1"/>
</dbReference>
<feature type="chain" id="PRO_5046100965" description="SGNH hydrolase-type esterase domain-containing protein" evidence="1">
    <location>
        <begin position="23"/>
        <end position="547"/>
    </location>
</feature>
<dbReference type="CDD" id="cd01833">
    <property type="entry name" value="XynB_like"/>
    <property type="match status" value="1"/>
</dbReference>
<reference evidence="4" key="1">
    <citation type="journal article" date="2019" name="Int. J. Syst. Evol. Microbiol.">
        <title>The Global Catalogue of Microorganisms (GCM) 10K type strain sequencing project: providing services to taxonomists for standard genome sequencing and annotation.</title>
        <authorList>
            <consortium name="The Broad Institute Genomics Platform"/>
            <consortium name="The Broad Institute Genome Sequencing Center for Infectious Disease"/>
            <person name="Wu L."/>
            <person name="Ma J."/>
        </authorList>
    </citation>
    <scope>NUCLEOTIDE SEQUENCE [LARGE SCALE GENOMIC DNA]</scope>
    <source>
        <strain evidence="4">JCM 14560</strain>
    </source>
</reference>
<dbReference type="InterPro" id="IPR036514">
    <property type="entry name" value="SGNH_hydro_sf"/>
</dbReference>
<sequence length="547" mass="56440">MKHLATLAAAALLLTAGSTAAAATAAATAATTAATSTPPAVRVMPLGDSITYGQGSCTGGGYRLPLGNLVAGRSRYSVDFVGSQQHGAMADPDHEGHPGYRTDQILGGVDGWLAAAHPDVVLLHIGINDLNQGVDQNAAADNAHQLIDRIFADRPGVTVIMQGLVPTTPGWNYQGLSQPIAQYNTRLKQLEPAEQAAGKHFRFVDAPALTATNQADASHPAQMADGLHPNDSGYALMAQNFYAPLDQAYTAGWFTGGAPQPSSPWSDTVHLVDLTPDGGMHNTEGNYSGGGWSGWSDMGAGGIKEVASAATYSVNHVFAIGNDSYVYEKDGNYATGQWSGWNQVPGSANSTAVTASSYGDMVHLAVVGTDGHLHNSDGIFPDGGWNTWTDHGGTNLKHLASATTAGVNHIYAIDGSHQLLELDADYCAGAWGSWGAAAGGFTGLDVTAAAFGNTVHLDVIGTDGNLHNAEGNYGGSGWSGWSNMGGSGLKRLTSATSAATDVNHIFAVNGSNRLTEIDADYTKGSWNSWAEPAGGADSIGLTAAFTN</sequence>
<feature type="domain" description="SGNH hydrolase-type esterase" evidence="2">
    <location>
        <begin position="46"/>
        <end position="236"/>
    </location>
</feature>
<evidence type="ECO:0000313" key="4">
    <source>
        <dbReference type="Proteomes" id="UP001422759"/>
    </source>
</evidence>
<dbReference type="InterPro" id="IPR013830">
    <property type="entry name" value="SGNH_hydro"/>
</dbReference>